<dbReference type="EMBL" id="JFDP01000052">
    <property type="protein sequence ID" value="KEZ23022.1"/>
    <property type="molecule type" value="Genomic_DNA"/>
</dbReference>
<feature type="transmembrane region" description="Helical" evidence="2">
    <location>
        <begin position="251"/>
        <end position="270"/>
    </location>
</feature>
<feature type="compositionally biased region" description="Low complexity" evidence="1">
    <location>
        <begin position="8"/>
        <end position="23"/>
    </location>
</feature>
<keyword evidence="2" id="KW-1133">Transmembrane helix</keyword>
<reference evidence="3 4" key="1">
    <citation type="submission" date="2014-02" db="EMBL/GenBank/DDBJ databases">
        <title>Genome sequence of Ureaplasma diversum strain 246.</title>
        <authorList>
            <person name="Sirand-Pugnet P."/>
            <person name="Breton M."/>
            <person name="Dordet-Frisoni E."/>
            <person name="Baranowski E."/>
            <person name="Barre A."/>
            <person name="Couture C."/>
            <person name="Dupuy V."/>
            <person name="Gaurivaud P."/>
            <person name="Jacob D."/>
            <person name="Lemaitre C."/>
            <person name="Manso-Silvan L."/>
            <person name="Nikolski M."/>
            <person name="Nouvel L.-X."/>
            <person name="Poumarat F."/>
            <person name="Tardy F."/>
            <person name="Thebault P."/>
            <person name="Theil S."/>
            <person name="Citti C."/>
            <person name="Thiaucourt F."/>
            <person name="Blanchard A."/>
        </authorList>
    </citation>
    <scope>NUCLEOTIDE SEQUENCE [LARGE SCALE GENOMIC DNA]</scope>
    <source>
        <strain evidence="3 4">NCTC 246</strain>
    </source>
</reference>
<accession>A0A084EYI0</accession>
<keyword evidence="2" id="KW-0812">Transmembrane</keyword>
<dbReference type="OrthoDB" id="387367at2"/>
<protein>
    <recommendedName>
        <fullName evidence="5">Transmembrane protein</fullName>
    </recommendedName>
</protein>
<comment type="caution">
    <text evidence="3">The sequence shown here is derived from an EMBL/GenBank/DDBJ whole genome shotgun (WGS) entry which is preliminary data.</text>
</comment>
<feature type="region of interest" description="Disordered" evidence="1">
    <location>
        <begin position="1"/>
        <end position="26"/>
    </location>
</feature>
<dbReference type="AlphaFoldDB" id="A0A084EYI0"/>
<organism evidence="3 4">
    <name type="scientific">Ureaplasma diversum NCTC 246</name>
    <dbReference type="NCBI Taxonomy" id="1188241"/>
    <lineage>
        <taxon>Bacteria</taxon>
        <taxon>Bacillati</taxon>
        <taxon>Mycoplasmatota</taxon>
        <taxon>Mycoplasmoidales</taxon>
        <taxon>Mycoplasmoidaceae</taxon>
        <taxon>Ureaplasma</taxon>
    </lineage>
</organism>
<dbReference type="eggNOG" id="ENOG502ZHDT">
    <property type="taxonomic scope" value="Bacteria"/>
</dbReference>
<dbReference type="Proteomes" id="UP000028537">
    <property type="component" value="Unassembled WGS sequence"/>
</dbReference>
<name>A0A084EYI0_9BACT</name>
<keyword evidence="2" id="KW-0472">Membrane</keyword>
<evidence type="ECO:0000313" key="4">
    <source>
        <dbReference type="Proteomes" id="UP000028537"/>
    </source>
</evidence>
<dbReference type="NCBIfam" id="NF045846">
    <property type="entry name" value="MSC0882_dom"/>
    <property type="match status" value="1"/>
</dbReference>
<sequence length="482" mass="56282">MSRDRDWNNQNNNQTNNTTNNNQSKFNRRVLNTEEFIADFNDVDNQTAFVIRNDNQLVQQQNPNPVVNQTNQQLGSFNNQQAIVNQNYALNQNEPVLMAQNQLNQMQVQAQMQVQNQNQPQPYIQQPPIVQQQQQQQQQQIYQQPNNQNPYYQQPIYVQQPYMQPIVQPVYQQPVFAANYGLADYQSYQHGVQTRSFIPRNLNDFIYQPLDEQEKIEIDSSSQIQTVYQTLDKTKMPDFYKKEIGSMRNKVLFWTLLLLVAVALISWLAYEVVVNSLSAWIFLPTLVYTVVIIFFLAIASSNLINFKKEYEYQNNKFDRSKATNFIVNIYRKLIVAHININWVAAYVYLTSAFCIAGVFVVAYFMNLYLNAAENSHFGSLVVLNIKDPNYMNKNPMYAVIGLGTIIATTFLIHLWVIFQAHNRLNRIHSFYQNEIISGDEIIALKKQANRRGFVIFLVLSIILGLIFYLMYLILKRKVNIKK</sequence>
<feature type="transmembrane region" description="Helical" evidence="2">
    <location>
        <begin position="340"/>
        <end position="365"/>
    </location>
</feature>
<dbReference type="InterPro" id="IPR059214">
    <property type="entry name" value="MSC_0882-like"/>
</dbReference>
<evidence type="ECO:0000256" key="2">
    <source>
        <dbReference type="SAM" id="Phobius"/>
    </source>
</evidence>
<feature type="transmembrane region" description="Helical" evidence="2">
    <location>
        <begin position="453"/>
        <end position="474"/>
    </location>
</feature>
<evidence type="ECO:0000313" key="3">
    <source>
        <dbReference type="EMBL" id="KEZ23022.1"/>
    </source>
</evidence>
<keyword evidence="4" id="KW-1185">Reference proteome</keyword>
<evidence type="ECO:0000256" key="1">
    <source>
        <dbReference type="SAM" id="MobiDB-lite"/>
    </source>
</evidence>
<gene>
    <name evidence="3" type="ORF">UDIV_4180</name>
</gene>
<proteinExistence type="predicted"/>
<evidence type="ECO:0008006" key="5">
    <source>
        <dbReference type="Google" id="ProtNLM"/>
    </source>
</evidence>
<feature type="transmembrane region" description="Helical" evidence="2">
    <location>
        <begin position="276"/>
        <end position="298"/>
    </location>
</feature>
<feature type="transmembrane region" description="Helical" evidence="2">
    <location>
        <begin position="396"/>
        <end position="418"/>
    </location>
</feature>
<dbReference type="RefSeq" id="WP_051749459.1">
    <property type="nucleotide sequence ID" value="NZ_JFDP01000052.1"/>
</dbReference>